<comment type="caution">
    <text evidence="1">The sequence shown here is derived from an EMBL/GenBank/DDBJ whole genome shotgun (WGS) entry which is preliminary data.</text>
</comment>
<proteinExistence type="predicted"/>
<name>A0ABT3L802_9CYAN</name>
<dbReference type="RefSeq" id="WP_265265437.1">
    <property type="nucleotide sequence ID" value="NZ_JAIHOM010000078.1"/>
</dbReference>
<dbReference type="Proteomes" id="UP001526426">
    <property type="component" value="Unassembled WGS sequence"/>
</dbReference>
<evidence type="ECO:0000313" key="2">
    <source>
        <dbReference type="Proteomes" id="UP001526426"/>
    </source>
</evidence>
<protein>
    <submittedName>
        <fullName evidence="1">Uncharacterized protein</fullName>
    </submittedName>
</protein>
<evidence type="ECO:0000313" key="1">
    <source>
        <dbReference type="EMBL" id="MCW6037577.1"/>
    </source>
</evidence>
<organism evidence="1 2">
    <name type="scientific">Spirulina subsalsa FACHB-351</name>
    <dbReference type="NCBI Taxonomy" id="234711"/>
    <lineage>
        <taxon>Bacteria</taxon>
        <taxon>Bacillati</taxon>
        <taxon>Cyanobacteriota</taxon>
        <taxon>Cyanophyceae</taxon>
        <taxon>Spirulinales</taxon>
        <taxon>Spirulinaceae</taxon>
        <taxon>Spirulina</taxon>
    </lineage>
</organism>
<sequence>MYNFVRLYRKYRGRVKGGLGVGAIATLLTLTLPGPVFSQFTPMFESVTLTPRSNFGEVVMRGISGGELPARSVSNRPETPTGPCVGFVDQQPDHIVTLTDYFDFLNIRVKSSGDTTLVIQGPGGVWCNDDAFEDDPAIAGEWLAGTYQIWVGSYERNEFHPYIMRITRQP</sequence>
<dbReference type="EMBL" id="JAIHOM010000078">
    <property type="protein sequence ID" value="MCW6037577.1"/>
    <property type="molecule type" value="Genomic_DNA"/>
</dbReference>
<accession>A0ABT3L802</accession>
<keyword evidence="2" id="KW-1185">Reference proteome</keyword>
<gene>
    <name evidence="1" type="ORF">K4A83_15020</name>
</gene>
<reference evidence="1 2" key="1">
    <citation type="submission" date="2021-08" db="EMBL/GenBank/DDBJ databases">
        <title>Draft genome sequence of Spirulina subsalsa with high tolerance to salinity and hype-accumulation of phycocyanin.</title>
        <authorList>
            <person name="Pei H."/>
            <person name="Jiang L."/>
        </authorList>
    </citation>
    <scope>NUCLEOTIDE SEQUENCE [LARGE SCALE GENOMIC DNA]</scope>
    <source>
        <strain evidence="1 2">FACHB-351</strain>
    </source>
</reference>